<dbReference type="InterPro" id="IPR010614">
    <property type="entry name" value="RAD3-like_helicase_DEAD"/>
</dbReference>
<dbReference type="InterPro" id="IPR006554">
    <property type="entry name" value="Helicase-like_DEXD_c2"/>
</dbReference>
<keyword evidence="2" id="KW-0479">Metal-binding</keyword>
<keyword evidence="6" id="KW-0347">Helicase</keyword>
<keyword evidence="15" id="KW-1185">Reference proteome</keyword>
<keyword evidence="1" id="KW-0004">4Fe-4S</keyword>
<dbReference type="SMART" id="SM00487">
    <property type="entry name" value="DEXDc"/>
    <property type="match status" value="1"/>
</dbReference>
<evidence type="ECO:0000256" key="6">
    <source>
        <dbReference type="ARBA" id="ARBA00022806"/>
    </source>
</evidence>
<accession>A0ABP1PZT6</accession>
<dbReference type="InterPro" id="IPR014013">
    <property type="entry name" value="Helic_SF1/SF2_ATP-bd_DinG/Rad3"/>
</dbReference>
<gene>
    <name evidence="14" type="ORF">ODALV1_LOCUS4537</name>
</gene>
<evidence type="ECO:0000313" key="14">
    <source>
        <dbReference type="EMBL" id="CAL8080061.1"/>
    </source>
</evidence>
<dbReference type="Gene3D" id="3.40.50.300">
    <property type="entry name" value="P-loop containing nucleotide triphosphate hydrolases"/>
    <property type="match status" value="2"/>
</dbReference>
<evidence type="ECO:0000256" key="5">
    <source>
        <dbReference type="ARBA" id="ARBA00022801"/>
    </source>
</evidence>
<evidence type="ECO:0000256" key="2">
    <source>
        <dbReference type="ARBA" id="ARBA00022723"/>
    </source>
</evidence>
<reference evidence="14 15" key="1">
    <citation type="submission" date="2024-08" db="EMBL/GenBank/DDBJ databases">
        <authorList>
            <person name="Cucini C."/>
            <person name="Frati F."/>
        </authorList>
    </citation>
    <scope>NUCLEOTIDE SEQUENCE [LARGE SCALE GENOMIC DNA]</scope>
</reference>
<dbReference type="PANTHER" id="PTHR11472">
    <property type="entry name" value="DNA REPAIR DEAD HELICASE RAD3/XP-D SUBFAMILY MEMBER"/>
    <property type="match status" value="1"/>
</dbReference>
<dbReference type="InterPro" id="IPR014001">
    <property type="entry name" value="Helicase_ATP-bd"/>
</dbReference>
<evidence type="ECO:0000256" key="3">
    <source>
        <dbReference type="ARBA" id="ARBA00022741"/>
    </source>
</evidence>
<name>A0ABP1PZT6_9HEXA</name>
<protein>
    <recommendedName>
        <fullName evidence="13">Helicase ATP-binding domain-containing protein</fullName>
    </recommendedName>
</protein>
<dbReference type="Pfam" id="PF06733">
    <property type="entry name" value="DEAD_2"/>
    <property type="match status" value="1"/>
</dbReference>
<keyword evidence="10" id="KW-0238">DNA-binding</keyword>
<organism evidence="14 15">
    <name type="scientific">Orchesella dallaii</name>
    <dbReference type="NCBI Taxonomy" id="48710"/>
    <lineage>
        <taxon>Eukaryota</taxon>
        <taxon>Metazoa</taxon>
        <taxon>Ecdysozoa</taxon>
        <taxon>Arthropoda</taxon>
        <taxon>Hexapoda</taxon>
        <taxon>Collembola</taxon>
        <taxon>Entomobryomorpha</taxon>
        <taxon>Entomobryoidea</taxon>
        <taxon>Orchesellidae</taxon>
        <taxon>Orchesellinae</taxon>
        <taxon>Orchesella</taxon>
    </lineage>
</organism>
<proteinExistence type="predicted"/>
<dbReference type="InterPro" id="IPR045028">
    <property type="entry name" value="DinG/Rad3-like"/>
</dbReference>
<evidence type="ECO:0000256" key="1">
    <source>
        <dbReference type="ARBA" id="ARBA00022485"/>
    </source>
</evidence>
<keyword evidence="3" id="KW-0547">Nucleotide-binding</keyword>
<dbReference type="SMART" id="SM00491">
    <property type="entry name" value="HELICc2"/>
    <property type="match status" value="1"/>
</dbReference>
<evidence type="ECO:0000256" key="9">
    <source>
        <dbReference type="ARBA" id="ARBA00023014"/>
    </source>
</evidence>
<evidence type="ECO:0000256" key="8">
    <source>
        <dbReference type="ARBA" id="ARBA00023004"/>
    </source>
</evidence>
<dbReference type="PANTHER" id="PTHR11472:SF34">
    <property type="entry name" value="REGULATOR OF TELOMERE ELONGATION HELICASE 1"/>
    <property type="match status" value="1"/>
</dbReference>
<feature type="domain" description="Helicase ATP-binding" evidence="13">
    <location>
        <begin position="59"/>
        <end position="361"/>
    </location>
</feature>
<sequence length="774" mass="87336">MAYYYQEVPDIDDEMEMDNYNVQLEMEQIIDAREFINNDDEPFEVEAAEPFQQAQHIIEGVPISFPGQPTENQITMMENIIRSLKNERNNSNVLIESPTGSGKTLAFLCAVLAWVKYQNEQVGGDGDQDRERHRIQHKIYYTTKTHSQVSTVIKELRKTSYAAPNNADPNSALKVAILGSRQQMCTNLNVLQSPTRDDDCKRLEANFERNQAQGQGQQAAALFPTCEFYKREFEDCFNTTEGRRTNGIIMDIEDMSLAAIRHRCCSFFGSRRQLPSADIVICPYNYLISSHIRNSLGIDPNNRIVVFDEAHNLENACCEEGSISVSSQNLEQIWKKCDKIANHPQAGSLISNKMQRLSAVFRRLSTWLSSQVAPKVNAEIITAFQDQLGLGPEHTTQIQNDVNFVINTKNIHPEVVLDTKTAQQIRKFVTVLQYLYTRSGDGIGDGDNDDNISKNYLLTLENIPQGHGSPSNSTTNSNPKLSIICINPSIVFRGISNQAYSIMVTSGTLSPLATFSRELGIPFESPLSLGQAISRRRYWIGKIGRGPNDVKLTLNFASRGAPEILKEIGEFILNVCQAVPNGVLVFVPSKQYLKDMKVAWEARSTIMIRIQEAKVVICETDMSTPELTRFYLNEYRTQSRGRRGAVLFGIHGGKLSEGVDYKDEEARVVISLGIPYAPRDAPDVSARRFSWDNEDYWRWYTGNAIRAVSQCLGRSVRHERDWGAVIMVDQRFIEKADAYEGLMPPWIEDAANTFNHFDDMIRNLQAFVTSVNGP</sequence>
<dbReference type="EMBL" id="CAXLJM020000014">
    <property type="protein sequence ID" value="CAL8080061.1"/>
    <property type="molecule type" value="Genomic_DNA"/>
</dbReference>
<evidence type="ECO:0000259" key="13">
    <source>
        <dbReference type="PROSITE" id="PS51193"/>
    </source>
</evidence>
<evidence type="ECO:0000256" key="7">
    <source>
        <dbReference type="ARBA" id="ARBA00022840"/>
    </source>
</evidence>
<dbReference type="Pfam" id="PF13307">
    <property type="entry name" value="Helicase_C_2"/>
    <property type="match status" value="1"/>
</dbReference>
<evidence type="ECO:0000256" key="4">
    <source>
        <dbReference type="ARBA" id="ARBA00022763"/>
    </source>
</evidence>
<dbReference type="PROSITE" id="PS51193">
    <property type="entry name" value="HELICASE_ATP_BIND_2"/>
    <property type="match status" value="1"/>
</dbReference>
<dbReference type="InterPro" id="IPR027417">
    <property type="entry name" value="P-loop_NTPase"/>
</dbReference>
<evidence type="ECO:0000256" key="10">
    <source>
        <dbReference type="ARBA" id="ARBA00023125"/>
    </source>
</evidence>
<keyword evidence="9" id="KW-0411">Iron-sulfur</keyword>
<keyword evidence="5" id="KW-0378">Hydrolase</keyword>
<dbReference type="SMART" id="SM00488">
    <property type="entry name" value="DEXDc2"/>
    <property type="match status" value="1"/>
</dbReference>
<comment type="caution">
    <text evidence="14">The sequence shown here is derived from an EMBL/GenBank/DDBJ whole genome shotgun (WGS) entry which is preliminary data.</text>
</comment>
<evidence type="ECO:0000313" key="15">
    <source>
        <dbReference type="Proteomes" id="UP001642540"/>
    </source>
</evidence>
<dbReference type="Proteomes" id="UP001642540">
    <property type="component" value="Unassembled WGS sequence"/>
</dbReference>
<evidence type="ECO:0000256" key="12">
    <source>
        <dbReference type="ARBA" id="ARBA00023235"/>
    </source>
</evidence>
<dbReference type="SUPFAM" id="SSF52540">
    <property type="entry name" value="P-loop containing nucleoside triphosphate hydrolases"/>
    <property type="match status" value="2"/>
</dbReference>
<dbReference type="InterPro" id="IPR006555">
    <property type="entry name" value="ATP-dep_Helicase_C"/>
</dbReference>
<keyword evidence="12" id="KW-0413">Isomerase</keyword>
<keyword evidence="4" id="KW-0227">DNA damage</keyword>
<keyword evidence="8" id="KW-0408">Iron</keyword>
<evidence type="ECO:0000256" key="11">
    <source>
        <dbReference type="ARBA" id="ARBA00023204"/>
    </source>
</evidence>
<keyword evidence="7" id="KW-0067">ATP-binding</keyword>
<keyword evidence="11" id="KW-0234">DNA repair</keyword>